<evidence type="ECO:0000313" key="2">
    <source>
        <dbReference type="EMBL" id="KAL3691244.1"/>
    </source>
</evidence>
<dbReference type="Proteomes" id="UP001633002">
    <property type="component" value="Unassembled WGS sequence"/>
</dbReference>
<feature type="region of interest" description="Disordered" evidence="1">
    <location>
        <begin position="40"/>
        <end position="84"/>
    </location>
</feature>
<name>A0ABD3HLI3_9MARC</name>
<gene>
    <name evidence="2" type="ORF">R1sor_004895</name>
</gene>
<sequence length="181" mass="20501">MVRTKQTIRKSTGGKPLDSRLGQWFKDMCKAEETSLNNVMDRGDKFPTAARSEAEELEVQDMEQDADPDAHLGHEDEAASDEAEDGVEPIDMQHMVVHEHRTEHNGAWCIEVDKIFYPHISNSVFKVKEEMTLFSKVNDKGSPEGVVVFISEFSDDKDLCAVRIGRRSPSRSIYSTHRSMT</sequence>
<comment type="caution">
    <text evidence="2">The sequence shown here is derived from an EMBL/GenBank/DDBJ whole genome shotgun (WGS) entry which is preliminary data.</text>
</comment>
<feature type="compositionally biased region" description="Basic and acidic residues" evidence="1">
    <location>
        <begin position="68"/>
        <end position="77"/>
    </location>
</feature>
<dbReference type="AlphaFoldDB" id="A0ABD3HLI3"/>
<evidence type="ECO:0000313" key="3">
    <source>
        <dbReference type="Proteomes" id="UP001633002"/>
    </source>
</evidence>
<proteinExistence type="predicted"/>
<dbReference type="EMBL" id="JBJQOH010000003">
    <property type="protein sequence ID" value="KAL3691244.1"/>
    <property type="molecule type" value="Genomic_DNA"/>
</dbReference>
<keyword evidence="3" id="KW-1185">Reference proteome</keyword>
<reference evidence="2 3" key="1">
    <citation type="submission" date="2024-09" db="EMBL/GenBank/DDBJ databases">
        <title>Chromosome-scale assembly of Riccia sorocarpa.</title>
        <authorList>
            <person name="Paukszto L."/>
        </authorList>
    </citation>
    <scope>NUCLEOTIDE SEQUENCE [LARGE SCALE GENOMIC DNA]</scope>
    <source>
        <strain evidence="2">LP-2024</strain>
        <tissue evidence="2">Aerial parts of the thallus</tissue>
    </source>
</reference>
<feature type="compositionally biased region" description="Acidic residues" evidence="1">
    <location>
        <begin position="55"/>
        <end position="67"/>
    </location>
</feature>
<protein>
    <submittedName>
        <fullName evidence="2">Uncharacterized protein</fullName>
    </submittedName>
</protein>
<evidence type="ECO:0000256" key="1">
    <source>
        <dbReference type="SAM" id="MobiDB-lite"/>
    </source>
</evidence>
<accession>A0ABD3HLI3</accession>
<organism evidence="2 3">
    <name type="scientific">Riccia sorocarpa</name>
    <dbReference type="NCBI Taxonomy" id="122646"/>
    <lineage>
        <taxon>Eukaryota</taxon>
        <taxon>Viridiplantae</taxon>
        <taxon>Streptophyta</taxon>
        <taxon>Embryophyta</taxon>
        <taxon>Marchantiophyta</taxon>
        <taxon>Marchantiopsida</taxon>
        <taxon>Marchantiidae</taxon>
        <taxon>Marchantiales</taxon>
        <taxon>Ricciaceae</taxon>
        <taxon>Riccia</taxon>
    </lineage>
</organism>